<evidence type="ECO:0000256" key="1">
    <source>
        <dbReference type="ARBA" id="ARBA00010618"/>
    </source>
</evidence>
<evidence type="ECO:0000259" key="7">
    <source>
        <dbReference type="SMART" id="SM00739"/>
    </source>
</evidence>
<dbReference type="InterPro" id="IPR005824">
    <property type="entry name" value="KOW"/>
</dbReference>
<evidence type="ECO:0000313" key="13">
    <source>
        <dbReference type="Proteomes" id="UP000189542"/>
    </source>
</evidence>
<dbReference type="GO" id="GO:0003735">
    <property type="term" value="F:structural constituent of ribosome"/>
    <property type="evidence" value="ECO:0007669"/>
    <property type="project" value="InterPro"/>
</dbReference>
<name>A0A094YZD0_9HYPH</name>
<dbReference type="GO" id="GO:1990904">
    <property type="term" value="C:ribonucleoprotein complex"/>
    <property type="evidence" value="ECO:0007669"/>
    <property type="project" value="UniProtKB-KW"/>
</dbReference>
<dbReference type="NCBIfam" id="TIGR01079">
    <property type="entry name" value="rplX_bact"/>
    <property type="match status" value="1"/>
</dbReference>
<dbReference type="OrthoDB" id="9807419at2"/>
<dbReference type="InterPro" id="IPR003256">
    <property type="entry name" value="Ribosomal_uL24"/>
</dbReference>
<dbReference type="PATRIC" id="fig|556287.8.peg.539"/>
<dbReference type="InterPro" id="IPR014722">
    <property type="entry name" value="Rib_uL2_dom2"/>
</dbReference>
<dbReference type="EMBL" id="PKRU02000031">
    <property type="protein sequence ID" value="RPD36832.1"/>
    <property type="molecule type" value="Genomic_DNA"/>
</dbReference>
<evidence type="ECO:0000256" key="5">
    <source>
        <dbReference type="HAMAP-Rule" id="MF_01326"/>
    </source>
</evidence>
<dbReference type="GO" id="GO:0019843">
    <property type="term" value="F:rRNA binding"/>
    <property type="evidence" value="ECO:0007669"/>
    <property type="project" value="UniProtKB-UniRule"/>
</dbReference>
<evidence type="ECO:0000256" key="3">
    <source>
        <dbReference type="ARBA" id="ARBA00023274"/>
    </source>
</evidence>
<dbReference type="PROSITE" id="PS01108">
    <property type="entry name" value="RIBOSOMAL_L24"/>
    <property type="match status" value="1"/>
</dbReference>
<evidence type="ECO:0000256" key="4">
    <source>
        <dbReference type="ARBA" id="ARBA00035206"/>
    </source>
</evidence>
<dbReference type="InterPro" id="IPR008991">
    <property type="entry name" value="Translation_prot_SH3-like_sf"/>
</dbReference>
<dbReference type="InterPro" id="IPR041988">
    <property type="entry name" value="Ribosomal_uL24_KOW"/>
</dbReference>
<evidence type="ECO:0000313" key="8">
    <source>
        <dbReference type="EMBL" id="KJZ81834.1"/>
    </source>
</evidence>
<dbReference type="Proteomes" id="UP000236895">
    <property type="component" value="Unassembled WGS sequence"/>
</dbReference>
<dbReference type="HAMAP" id="MF_01326_B">
    <property type="entry name" value="Ribosomal_uL24_B"/>
    <property type="match status" value="1"/>
</dbReference>
<organism evidence="8 12">
    <name type="scientific">Candidatus Liberibacter solanacearum</name>
    <dbReference type="NCBI Taxonomy" id="556287"/>
    <lineage>
        <taxon>Bacteria</taxon>
        <taxon>Pseudomonadati</taxon>
        <taxon>Pseudomonadota</taxon>
        <taxon>Alphaproteobacteria</taxon>
        <taxon>Hyphomicrobiales</taxon>
        <taxon>Rhizobiaceae</taxon>
        <taxon>Liberibacter</taxon>
    </lineage>
</organism>
<dbReference type="Pfam" id="PF17136">
    <property type="entry name" value="ribosomal_L24"/>
    <property type="match status" value="1"/>
</dbReference>
<keyword evidence="5" id="KW-0694">RNA-binding</keyword>
<dbReference type="GeneID" id="96886494"/>
<dbReference type="EMBL" id="LVWB01000004">
    <property type="protein sequence ID" value="ONI60153.1"/>
    <property type="molecule type" value="Genomic_DNA"/>
</dbReference>
<accession>A0A094YZD0</accession>
<comment type="function">
    <text evidence="5">One of two assembly initiator proteins, it binds directly to the 5'-end of the 23S rRNA, where it nucleates assembly of the 50S subunit.</text>
</comment>
<sequence>MEKIRMGDRVVVLAGKDKGRIGQVTGVVRKSRRAFVQGVNIVKRHQRQTPNQEAGIISKEASIHLSNIALVGKDGKKLKIAFSFVDGKKIRVEKRSGERIDE</sequence>
<dbReference type="RefSeq" id="WP_013462463.1">
    <property type="nucleotide sequence ID" value="NZ_CAXYJJ010000052.1"/>
</dbReference>
<evidence type="ECO:0000256" key="2">
    <source>
        <dbReference type="ARBA" id="ARBA00022980"/>
    </source>
</evidence>
<protein>
    <recommendedName>
        <fullName evidence="4 5">Large ribosomal subunit protein uL24</fullName>
    </recommendedName>
</protein>
<reference evidence="8 12" key="1">
    <citation type="journal article" date="2015" name="Phytopathology">
        <title>Genomes of Candidatus Liberibacter solanacearum haplotype A from New Zealand and the USA suggest significant genome plasticity in the species.</title>
        <authorList>
            <person name="Thompson S.M."/>
            <person name="Johnson C.P."/>
            <person name="Lu A.Y."/>
            <person name="Frampton R.A."/>
            <person name="Sullivan K.L."/>
            <person name="Fiers M.W."/>
            <person name="Crowhurst R.N."/>
            <person name="Pitman A.R."/>
            <person name="Scott I."/>
            <person name="Gudmestad N.C."/>
            <person name="Smith G.R."/>
        </authorList>
    </citation>
    <scope>NUCLEOTIDE SEQUENCE [LARGE SCALE GENOMIC DNA]</scope>
    <source>
        <strain evidence="8 12">LsoNZ1</strain>
    </source>
</reference>
<evidence type="ECO:0000313" key="11">
    <source>
        <dbReference type="EMBL" id="RPD37030.1"/>
    </source>
</evidence>
<dbReference type="SUPFAM" id="SSF50104">
    <property type="entry name" value="Translation proteins SH3-like domain"/>
    <property type="match status" value="1"/>
</dbReference>
<reference evidence="10 14" key="3">
    <citation type="submission" date="2018-11" db="EMBL/GenBank/DDBJ databases">
        <title>Genome Analysis of Haplotype D of Candidatus Liberibacter Solanacearum.</title>
        <authorList>
            <person name="Katsir L."/>
            <person name="Ruan Z."/>
            <person name="Santos Garcia D."/>
            <person name="Piasezky A."/>
            <person name="Jiang J."/>
            <person name="Sela N."/>
            <person name="Freilich S."/>
            <person name="Bahar O."/>
        </authorList>
    </citation>
    <scope>NUCLEOTIDE SEQUENCE [LARGE SCALE GENOMIC DNA]</scope>
    <source>
        <strain evidence="14">haplotype D1</strain>
        <strain evidence="10">ISR100</strain>
    </source>
</reference>
<evidence type="ECO:0000313" key="9">
    <source>
        <dbReference type="EMBL" id="ONI60153.1"/>
    </source>
</evidence>
<comment type="caution">
    <text evidence="8">The sequence shown here is derived from an EMBL/GenBank/DDBJ whole genome shotgun (WGS) entry which is preliminary data.</text>
</comment>
<dbReference type="Gene3D" id="2.30.30.30">
    <property type="match status" value="1"/>
</dbReference>
<dbReference type="Proteomes" id="UP000033731">
    <property type="component" value="Unassembled WGS sequence"/>
</dbReference>
<proteinExistence type="inferred from homology"/>
<evidence type="ECO:0000313" key="14">
    <source>
        <dbReference type="Proteomes" id="UP000236895"/>
    </source>
</evidence>
<evidence type="ECO:0000256" key="6">
    <source>
        <dbReference type="RuleBase" id="RU003477"/>
    </source>
</evidence>
<dbReference type="EMBL" id="JMTK01000002">
    <property type="protein sequence ID" value="KJZ81834.1"/>
    <property type="molecule type" value="Genomic_DNA"/>
</dbReference>
<comment type="function">
    <text evidence="5">One of the proteins that surrounds the polypeptide exit tunnel on the outside of the subunit.</text>
</comment>
<dbReference type="GO" id="GO:0005840">
    <property type="term" value="C:ribosome"/>
    <property type="evidence" value="ECO:0007669"/>
    <property type="project" value="UniProtKB-KW"/>
</dbReference>
<dbReference type="SMART" id="SM00739">
    <property type="entry name" value="KOW"/>
    <property type="match status" value="1"/>
</dbReference>
<keyword evidence="12" id="KW-1185">Reference proteome</keyword>
<dbReference type="EMBL" id="PKRU02000028">
    <property type="protein sequence ID" value="RPD37030.1"/>
    <property type="molecule type" value="Genomic_DNA"/>
</dbReference>
<dbReference type="InterPro" id="IPR005825">
    <property type="entry name" value="Ribosomal_uL24_CS"/>
</dbReference>
<evidence type="ECO:0000313" key="10">
    <source>
        <dbReference type="EMBL" id="RPD36832.1"/>
    </source>
</evidence>
<dbReference type="InterPro" id="IPR057264">
    <property type="entry name" value="Ribosomal_uL24_C"/>
</dbReference>
<comment type="subunit">
    <text evidence="5">Part of the 50S ribosomal subunit.</text>
</comment>
<dbReference type="CDD" id="cd06089">
    <property type="entry name" value="KOW_RPL26"/>
    <property type="match status" value="1"/>
</dbReference>
<reference evidence="9 13" key="2">
    <citation type="journal article" date="2017" name="PLoS ONE">
        <title>Genomic sequence of 'Candidatus Liberibacter solanacearum' haplotype C and its comparison with haplotype A and B genomes.</title>
        <authorList>
            <person name="Wang J."/>
            <person name="Haapalainen M."/>
            <person name="Schott T."/>
            <person name="Thompson S.M."/>
            <person name="Smith G.R."/>
            <person name="Nissinen A.I."/>
            <person name="Pirhonen M."/>
        </authorList>
    </citation>
    <scope>NUCLEOTIDE SEQUENCE [LARGE SCALE GENOMIC DNA]</scope>
    <source>
        <strain evidence="9 13">FIN111</strain>
    </source>
</reference>
<feature type="domain" description="KOW" evidence="7">
    <location>
        <begin position="3"/>
        <end position="30"/>
    </location>
</feature>
<dbReference type="PANTHER" id="PTHR12903">
    <property type="entry name" value="MITOCHONDRIAL RIBOSOMAL PROTEIN L24"/>
    <property type="match status" value="1"/>
</dbReference>
<evidence type="ECO:0000313" key="12">
    <source>
        <dbReference type="Proteomes" id="UP000033731"/>
    </source>
</evidence>
<gene>
    <name evidence="5" type="primary">rplX</name>
    <name evidence="9" type="ORF">AYO25_01000</name>
    <name evidence="11" type="ORF">C0030_004845</name>
    <name evidence="10" type="ORF">C0030_005530</name>
    <name evidence="8" type="ORF">DJ66_0561</name>
</gene>
<keyword evidence="3 5" id="KW-0687">Ribonucleoprotein</keyword>
<dbReference type="AlphaFoldDB" id="A0A094YZD0"/>
<keyword evidence="2 5" id="KW-0689">Ribosomal protein</keyword>
<keyword evidence="5" id="KW-0699">rRNA-binding</keyword>
<dbReference type="GO" id="GO:0006412">
    <property type="term" value="P:translation"/>
    <property type="evidence" value="ECO:0007669"/>
    <property type="project" value="UniProtKB-UniRule"/>
</dbReference>
<comment type="similarity">
    <text evidence="1 5 6">Belongs to the universal ribosomal protein uL24 family.</text>
</comment>
<dbReference type="Proteomes" id="UP000189542">
    <property type="component" value="Unassembled WGS sequence"/>
</dbReference>
<dbReference type="Pfam" id="PF00467">
    <property type="entry name" value="KOW"/>
    <property type="match status" value="1"/>
</dbReference>